<dbReference type="Proteomes" id="UP000199032">
    <property type="component" value="Unassembled WGS sequence"/>
</dbReference>
<organism evidence="1 2">
    <name type="scientific">Candidatus Nitrospira nitrosa</name>
    <dbReference type="NCBI Taxonomy" id="1742972"/>
    <lineage>
        <taxon>Bacteria</taxon>
        <taxon>Pseudomonadati</taxon>
        <taxon>Nitrospirota</taxon>
        <taxon>Nitrospiria</taxon>
        <taxon>Nitrospirales</taxon>
        <taxon>Nitrospiraceae</taxon>
        <taxon>Nitrospira</taxon>
    </lineage>
</organism>
<gene>
    <name evidence="1" type="ORF">COMA1_30022</name>
</gene>
<evidence type="ECO:0000313" key="2">
    <source>
        <dbReference type="Proteomes" id="UP000199032"/>
    </source>
</evidence>
<protein>
    <submittedName>
        <fullName evidence="1">Uncharacterized protein</fullName>
    </submittedName>
</protein>
<dbReference type="RefSeq" id="WP_176698015.1">
    <property type="nucleotide sequence ID" value="NZ_CZQA01000009.1"/>
</dbReference>
<evidence type="ECO:0000313" key="1">
    <source>
        <dbReference type="EMBL" id="CUS36373.1"/>
    </source>
</evidence>
<proteinExistence type="predicted"/>
<accession>A0A0S4LFU2</accession>
<dbReference type="STRING" id="1742972.COMA1_30022"/>
<name>A0A0S4LFU2_9BACT</name>
<dbReference type="EMBL" id="CZQA01000009">
    <property type="protein sequence ID" value="CUS36373.1"/>
    <property type="molecule type" value="Genomic_DNA"/>
</dbReference>
<keyword evidence="2" id="KW-1185">Reference proteome</keyword>
<sequence>MKSWIDGRYGCDAAYLNSKGLTVLASDIGDILLREFPVAEVAPVGWTVSASS</sequence>
<reference evidence="1 2" key="1">
    <citation type="submission" date="2015-10" db="EMBL/GenBank/DDBJ databases">
        <authorList>
            <person name="Gilbert D.G."/>
        </authorList>
    </citation>
    <scope>NUCLEOTIDE SEQUENCE [LARGE SCALE GENOMIC DNA]</scope>
    <source>
        <strain evidence="1">COMA1</strain>
    </source>
</reference>
<dbReference type="AlphaFoldDB" id="A0A0S4LFU2"/>